<name>A0A8S5QFQ5_9CAUD</name>
<dbReference type="EMBL" id="BK015651">
    <property type="protein sequence ID" value="DAE18110.1"/>
    <property type="molecule type" value="Genomic_DNA"/>
</dbReference>
<evidence type="ECO:0000313" key="1">
    <source>
        <dbReference type="EMBL" id="DAE18110.1"/>
    </source>
</evidence>
<sequence>MKRPCRQHSLFVLSAHSARRFMEVDKREKIKC</sequence>
<accession>A0A8S5QFQ5</accession>
<organism evidence="1">
    <name type="scientific">Siphoviridae sp. ctEBu1</name>
    <dbReference type="NCBI Taxonomy" id="2825393"/>
    <lineage>
        <taxon>Viruses</taxon>
        <taxon>Duplodnaviria</taxon>
        <taxon>Heunggongvirae</taxon>
        <taxon>Uroviricota</taxon>
        <taxon>Caudoviricetes</taxon>
    </lineage>
</organism>
<reference evidence="1" key="1">
    <citation type="journal article" date="2021" name="Proc. Natl. Acad. Sci. U.S.A.">
        <title>A Catalog of Tens of Thousands of Viruses from Human Metagenomes Reveals Hidden Associations with Chronic Diseases.</title>
        <authorList>
            <person name="Tisza M.J."/>
            <person name="Buck C.B."/>
        </authorList>
    </citation>
    <scope>NUCLEOTIDE SEQUENCE</scope>
    <source>
        <strain evidence="1">CtEBu1</strain>
    </source>
</reference>
<protein>
    <submittedName>
        <fullName evidence="1">Uncharacterized protein</fullName>
    </submittedName>
</protein>
<proteinExistence type="predicted"/>